<proteinExistence type="predicted"/>
<keyword evidence="2" id="KW-1185">Reference proteome</keyword>
<comment type="caution">
    <text evidence="1">The sequence shown here is derived from an EMBL/GenBank/DDBJ whole genome shotgun (WGS) entry which is preliminary data.</text>
</comment>
<sequence length="316" mass="37593">MYKKYAVLSCNTELRDINFRNPFIRLFPQKIVRNYIINKLPLNISEIEYLDNVGLDIRLPILEQEINDTDYVKCIIEEFNRRLLIHNINTLVIPRELDNYREDFESIVADEKVVQFLYMDRIIKKIINLKNKELKDMNFVIIDGDNSKTRFIIDHIYEGINSLTIVTKKPEIFEEKIEDIYKETGLAIGITNYNVNQEISSDIIINCNRDRDKIFYSFDESSYIIDFVSDDDKIKNILIKRNDINIITDVDMHVNGHLMSKELFHGILLNENRLLRSMFLYGYKTTMYDRLSKIKSKYHVRIGNIYQRGEELQSYN</sequence>
<dbReference type="RefSeq" id="WP_281812529.1">
    <property type="nucleotide sequence ID" value="NZ_BRLB01000001.1"/>
</dbReference>
<name>A0A9W6DEE2_9FIRM</name>
<gene>
    <name evidence="1" type="ORF">SH1V18_08330</name>
</gene>
<evidence type="ECO:0000313" key="1">
    <source>
        <dbReference type="EMBL" id="GKX28353.1"/>
    </source>
</evidence>
<accession>A0A9W6DEE2</accession>
<dbReference type="EMBL" id="BRLB01000001">
    <property type="protein sequence ID" value="GKX28353.1"/>
    <property type="molecule type" value="Genomic_DNA"/>
</dbReference>
<protein>
    <submittedName>
        <fullName evidence="1">Uncharacterized protein</fullName>
    </submittedName>
</protein>
<dbReference type="AlphaFoldDB" id="A0A9W6DEE2"/>
<reference evidence="1" key="1">
    <citation type="submission" date="2022-06" db="EMBL/GenBank/DDBJ databases">
        <title>Vallitalea longa sp. nov., an anaerobic bacterium isolated from marine sediment.</title>
        <authorList>
            <person name="Hirano S."/>
            <person name="Terahara T."/>
            <person name="Mori K."/>
            <person name="Hamada M."/>
            <person name="Matsumoto R."/>
            <person name="Kobayashi T."/>
        </authorList>
    </citation>
    <scope>NUCLEOTIDE SEQUENCE</scope>
    <source>
        <strain evidence="1">SH18-1</strain>
    </source>
</reference>
<dbReference type="Proteomes" id="UP001144256">
    <property type="component" value="Unassembled WGS sequence"/>
</dbReference>
<organism evidence="1 2">
    <name type="scientific">Vallitalea longa</name>
    <dbReference type="NCBI Taxonomy" id="2936439"/>
    <lineage>
        <taxon>Bacteria</taxon>
        <taxon>Bacillati</taxon>
        <taxon>Bacillota</taxon>
        <taxon>Clostridia</taxon>
        <taxon>Lachnospirales</taxon>
        <taxon>Vallitaleaceae</taxon>
        <taxon>Vallitalea</taxon>
    </lineage>
</organism>
<evidence type="ECO:0000313" key="2">
    <source>
        <dbReference type="Proteomes" id="UP001144256"/>
    </source>
</evidence>